<proteinExistence type="predicted"/>
<keyword evidence="1" id="KW-1133">Transmembrane helix</keyword>
<dbReference type="HOGENOM" id="CLU_1757595_0_0_6"/>
<evidence type="ECO:0000313" key="3">
    <source>
        <dbReference type="Proteomes" id="UP000000466"/>
    </source>
</evidence>
<gene>
    <name evidence="2" type="ordered locus">M5M_11887</name>
</gene>
<dbReference type="AlphaFoldDB" id="R9S588"/>
<sequence>MDGKFNRLYWLIGGLTALVLLQFCFVIYWLTNDQLRVKALHLVDDGGTPRGQLQLSAGGAPELLMLDESGEARIKLTYANGDAGLYLFDEQGTHRIGIAQFAHGGGGVALHGKNARGALVLYLKNDNASLRVFDTEGQVVDRFPAKAE</sequence>
<protein>
    <submittedName>
        <fullName evidence="2">Uncharacterized protein</fullName>
    </submittedName>
</protein>
<organism evidence="2 3">
    <name type="scientific">Simiduia agarivorans (strain DSM 21679 / JCM 13881 / BCRC 17597 / SA1)</name>
    <dbReference type="NCBI Taxonomy" id="1117647"/>
    <lineage>
        <taxon>Bacteria</taxon>
        <taxon>Pseudomonadati</taxon>
        <taxon>Pseudomonadota</taxon>
        <taxon>Gammaproteobacteria</taxon>
        <taxon>Cellvibrionales</taxon>
        <taxon>Cellvibrionaceae</taxon>
        <taxon>Simiduia</taxon>
    </lineage>
</organism>
<name>R9S588_SIMAS</name>
<evidence type="ECO:0000256" key="1">
    <source>
        <dbReference type="SAM" id="Phobius"/>
    </source>
</evidence>
<keyword evidence="3" id="KW-1185">Reference proteome</keyword>
<reference evidence="2 3" key="1">
    <citation type="journal article" date="2013" name="Genome Announc.">
        <title>Complete genome sequence of Simiduia agarivorans SA1(T), a marine bacterium able to degrade a variety of polysaccharides.</title>
        <authorList>
            <person name="Lin S.Y."/>
            <person name="Shieh W.Y."/>
            <person name="Chen J.S."/>
            <person name="Tang S.L."/>
        </authorList>
    </citation>
    <scope>NUCLEOTIDE SEQUENCE [LARGE SCALE GENOMIC DNA]</scope>
    <source>
        <strain evidence="3">DSM 21679 / JCM 13881 / BCRC 17597 / SA1</strain>
    </source>
</reference>
<keyword evidence="1" id="KW-0472">Membrane</keyword>
<dbReference type="EMBL" id="CP003746">
    <property type="protein sequence ID" value="AGN11326.1"/>
    <property type="molecule type" value="Genomic_DNA"/>
</dbReference>
<dbReference type="STRING" id="1117647.M5M_11887"/>
<dbReference type="Proteomes" id="UP000000466">
    <property type="component" value="Chromosome"/>
</dbReference>
<keyword evidence="1" id="KW-0812">Transmembrane</keyword>
<feature type="transmembrane region" description="Helical" evidence="1">
    <location>
        <begin position="7"/>
        <end position="30"/>
    </location>
</feature>
<accession>R9S588</accession>
<dbReference type="RefSeq" id="WP_015047719.1">
    <property type="nucleotide sequence ID" value="NC_018868.3"/>
</dbReference>
<dbReference type="KEGG" id="saga:M5M_11887"/>
<evidence type="ECO:0000313" key="2">
    <source>
        <dbReference type="EMBL" id="AGN11326.1"/>
    </source>
</evidence>